<dbReference type="EMBL" id="JAWWNJ010000048">
    <property type="protein sequence ID" value="KAK7017267.1"/>
    <property type="molecule type" value="Genomic_DNA"/>
</dbReference>
<gene>
    <name evidence="2" type="ORF">R3P38DRAFT_2986250</name>
    <name evidence="1" type="ORF">R3P38DRAFT_3101626</name>
</gene>
<evidence type="ECO:0000313" key="2">
    <source>
        <dbReference type="EMBL" id="KAK7017267.1"/>
    </source>
</evidence>
<organism evidence="2 3">
    <name type="scientific">Favolaschia claudopus</name>
    <dbReference type="NCBI Taxonomy" id="2862362"/>
    <lineage>
        <taxon>Eukaryota</taxon>
        <taxon>Fungi</taxon>
        <taxon>Dikarya</taxon>
        <taxon>Basidiomycota</taxon>
        <taxon>Agaricomycotina</taxon>
        <taxon>Agaricomycetes</taxon>
        <taxon>Agaricomycetidae</taxon>
        <taxon>Agaricales</taxon>
        <taxon>Marasmiineae</taxon>
        <taxon>Mycenaceae</taxon>
        <taxon>Favolaschia</taxon>
    </lineage>
</organism>
<protein>
    <recommendedName>
        <fullName evidence="4">SAM domain-containing protein</fullName>
    </recommendedName>
</protein>
<evidence type="ECO:0000313" key="3">
    <source>
        <dbReference type="Proteomes" id="UP001362999"/>
    </source>
</evidence>
<dbReference type="Proteomes" id="UP001362999">
    <property type="component" value="Unassembled WGS sequence"/>
</dbReference>
<sequence>MSLNVWRNPTVFVKALQEIFDGNEELTTMIISHRYRIQDRDCSVYRLGSPLVSAGAEIFMAAILYRESTKEMSCPYCKAEVPVLPGCNLQTSMDCNHCQRRFSSSQAALLSSLQTEAHGSPTLPKESLKTAIDTKLHQPLTRNSNPLISNTSKTTTRVPDISRTAQIQTTSQHNLTFMKFVHLLLLPPALSGDYNGDQIGKGVDSGEQIAPKLSPKPVWIEIDSASVAGGTMNPARFCKTYDLGDDIRKLLEDEGFELVCSLFEIEDSKLLQWGFPIGPIAEIKWALKKMFHISHPEACIARAAFVRAAINEGI</sequence>
<reference evidence="2 3" key="1">
    <citation type="journal article" date="2024" name="J Genomics">
        <title>Draft genome sequencing and assembly of Favolaschia claudopus CIRM-BRFM 2984 isolated from oak limbs.</title>
        <authorList>
            <person name="Navarro D."/>
            <person name="Drula E."/>
            <person name="Chaduli D."/>
            <person name="Cazenave R."/>
            <person name="Ahrendt S."/>
            <person name="Wang J."/>
            <person name="Lipzen A."/>
            <person name="Daum C."/>
            <person name="Barry K."/>
            <person name="Grigoriev I.V."/>
            <person name="Favel A."/>
            <person name="Rosso M.N."/>
            <person name="Martin F."/>
        </authorList>
    </citation>
    <scope>NUCLEOTIDE SEQUENCE [LARGE SCALE GENOMIC DNA]</scope>
    <source>
        <strain evidence="2 3">CIRM-BRFM 2984</strain>
    </source>
</reference>
<proteinExistence type="predicted"/>
<accession>A0AAW0AW38</accession>
<evidence type="ECO:0000313" key="1">
    <source>
        <dbReference type="EMBL" id="KAK6987530.1"/>
    </source>
</evidence>
<dbReference type="AlphaFoldDB" id="A0AAW0AW38"/>
<name>A0AAW0AW38_9AGAR</name>
<keyword evidence="3" id="KW-1185">Reference proteome</keyword>
<dbReference type="EMBL" id="JAWWNJ010000131">
    <property type="protein sequence ID" value="KAK6987530.1"/>
    <property type="molecule type" value="Genomic_DNA"/>
</dbReference>
<evidence type="ECO:0008006" key="4">
    <source>
        <dbReference type="Google" id="ProtNLM"/>
    </source>
</evidence>
<comment type="caution">
    <text evidence="2">The sequence shown here is derived from an EMBL/GenBank/DDBJ whole genome shotgun (WGS) entry which is preliminary data.</text>
</comment>